<protein>
    <submittedName>
        <fullName evidence="1">Uncharacterized protein</fullName>
    </submittedName>
</protein>
<proteinExistence type="predicted"/>
<dbReference type="AlphaFoldDB" id="S3J5Q7"/>
<name>S3J5Q7_9ENTR</name>
<dbReference type="HOGENOM" id="CLU_3286854_0_0_6"/>
<gene>
    <name evidence="1" type="ORF">HMPREF0201_03569</name>
</gene>
<evidence type="ECO:0000313" key="2">
    <source>
        <dbReference type="Proteomes" id="UP000014585"/>
    </source>
</evidence>
<dbReference type="EMBL" id="ATDT01000031">
    <property type="protein sequence ID" value="EPF15332.1"/>
    <property type="molecule type" value="Genomic_DNA"/>
</dbReference>
<dbReference type="Proteomes" id="UP000014585">
    <property type="component" value="Unassembled WGS sequence"/>
</dbReference>
<accession>S3J5Q7</accession>
<organism evidence="1 2">
    <name type="scientific">Cedecea davisae DSM 4568</name>
    <dbReference type="NCBI Taxonomy" id="566551"/>
    <lineage>
        <taxon>Bacteria</taxon>
        <taxon>Pseudomonadati</taxon>
        <taxon>Pseudomonadota</taxon>
        <taxon>Gammaproteobacteria</taxon>
        <taxon>Enterobacterales</taxon>
        <taxon>Enterobacteriaceae</taxon>
        <taxon>Cedecea</taxon>
    </lineage>
</organism>
<sequence length="40" mass="4348">MGCRKSASGAEDVSSMLHIIGEDVWLNKAIYSMSTIVISF</sequence>
<comment type="caution">
    <text evidence="1">The sequence shown here is derived from an EMBL/GenBank/DDBJ whole genome shotgun (WGS) entry which is preliminary data.</text>
</comment>
<dbReference type="STRING" id="566551.HMPREF0201_03569"/>
<reference evidence="1 2" key="1">
    <citation type="submission" date="2013-04" db="EMBL/GenBank/DDBJ databases">
        <authorList>
            <person name="Weinstock G."/>
            <person name="Sodergren E."/>
            <person name="Lobos E.A."/>
            <person name="Fulton L."/>
            <person name="Fulton R."/>
            <person name="Courtney L."/>
            <person name="Fronick C."/>
            <person name="O'Laughlin M."/>
            <person name="Godfrey J."/>
            <person name="Wilson R.M."/>
            <person name="Miner T."/>
            <person name="Farmer C."/>
            <person name="Delehaunty K."/>
            <person name="Cordes M."/>
            <person name="Minx P."/>
            <person name="Tomlinson C."/>
            <person name="Chen J."/>
            <person name="Wollam A."/>
            <person name="Pepin K.H."/>
            <person name="Palsikar V.B."/>
            <person name="Zhang X."/>
            <person name="Suruliraj S."/>
            <person name="Perna N.T."/>
            <person name="Plunkett G."/>
            <person name="Warren W."/>
            <person name="Mitreva M."/>
            <person name="Mardis E.R."/>
            <person name="Wilson R.K."/>
        </authorList>
    </citation>
    <scope>NUCLEOTIDE SEQUENCE [LARGE SCALE GENOMIC DNA]</scope>
    <source>
        <strain evidence="1 2">DSM 4568</strain>
    </source>
</reference>
<evidence type="ECO:0000313" key="1">
    <source>
        <dbReference type="EMBL" id="EPF15332.1"/>
    </source>
</evidence>